<dbReference type="GO" id="GO:0016020">
    <property type="term" value="C:membrane"/>
    <property type="evidence" value="ECO:0007669"/>
    <property type="project" value="UniProtKB-SubCell"/>
</dbReference>
<feature type="transmembrane region" description="Helical" evidence="5">
    <location>
        <begin position="49"/>
        <end position="68"/>
    </location>
</feature>
<feature type="transmembrane region" description="Helical" evidence="5">
    <location>
        <begin position="18"/>
        <end position="37"/>
    </location>
</feature>
<evidence type="ECO:0000256" key="4">
    <source>
        <dbReference type="ARBA" id="ARBA00023136"/>
    </source>
</evidence>
<protein>
    <recommendedName>
        <fullName evidence="7">DUF4870 domain-containing protein</fullName>
    </recommendedName>
</protein>
<reference evidence="6" key="1">
    <citation type="submission" date="2016-08" db="EMBL/GenBank/DDBJ databases">
        <title>Complete Genome Seqeunce of Paenibacillus sp. BIHB 4019 from tea rhizoplane.</title>
        <authorList>
            <person name="Thakur R."/>
            <person name="Swarnkar M.K."/>
            <person name="Gulati A."/>
        </authorList>
    </citation>
    <scope>NUCLEOTIDE SEQUENCE [LARGE SCALE GENOMIC DNA]</scope>
    <source>
        <strain evidence="6">BIHB4019</strain>
    </source>
</reference>
<dbReference type="PANTHER" id="PTHR36460:SF1">
    <property type="entry name" value="UPF0132 DOMAIN PROTEIN (AFU_ORTHOLOGUE AFUA_3G10255)"/>
    <property type="match status" value="1"/>
</dbReference>
<dbReference type="PANTHER" id="PTHR36460">
    <property type="entry name" value="UPF0132 DOMAIN PROTEIN (AFU_ORTHOLOGUE AFUA_3G10255)"/>
    <property type="match status" value="1"/>
</dbReference>
<dbReference type="AlphaFoldDB" id="A0A1B2DFV9"/>
<dbReference type="InterPro" id="IPR019109">
    <property type="entry name" value="MamF_MmsF"/>
</dbReference>
<evidence type="ECO:0008006" key="7">
    <source>
        <dbReference type="Google" id="ProtNLM"/>
    </source>
</evidence>
<keyword evidence="2 5" id="KW-0812">Transmembrane</keyword>
<feature type="transmembrane region" description="Helical" evidence="5">
    <location>
        <begin position="74"/>
        <end position="92"/>
    </location>
</feature>
<evidence type="ECO:0000313" key="6">
    <source>
        <dbReference type="EMBL" id="ANY66600.1"/>
    </source>
</evidence>
<evidence type="ECO:0000256" key="5">
    <source>
        <dbReference type="SAM" id="Phobius"/>
    </source>
</evidence>
<dbReference type="RefSeq" id="WP_099517887.1">
    <property type="nucleotide sequence ID" value="NZ_CP016808.1"/>
</dbReference>
<dbReference type="Pfam" id="PF09685">
    <property type="entry name" value="MamF_MmsF"/>
    <property type="match status" value="1"/>
</dbReference>
<proteinExistence type="predicted"/>
<organism evidence="6">
    <name type="scientific">Paenibacillus sp. BIHB 4019</name>
    <dbReference type="NCBI Taxonomy" id="1870819"/>
    <lineage>
        <taxon>Bacteria</taxon>
        <taxon>Bacillati</taxon>
        <taxon>Bacillota</taxon>
        <taxon>Bacilli</taxon>
        <taxon>Bacillales</taxon>
        <taxon>Paenibacillaceae</taxon>
        <taxon>Paenibacillus</taxon>
    </lineage>
</organism>
<keyword evidence="4 5" id="KW-0472">Membrane</keyword>
<name>A0A1B2DFV9_9BACL</name>
<comment type="subcellular location">
    <subcellularLocation>
        <location evidence="1">Membrane</location>
        <topology evidence="1">Multi-pass membrane protein</topology>
    </subcellularLocation>
</comment>
<keyword evidence="3 5" id="KW-1133">Transmembrane helix</keyword>
<gene>
    <name evidence="6" type="ORF">BBD42_09125</name>
</gene>
<evidence type="ECO:0000256" key="3">
    <source>
        <dbReference type="ARBA" id="ARBA00022989"/>
    </source>
</evidence>
<evidence type="ECO:0000256" key="2">
    <source>
        <dbReference type="ARBA" id="ARBA00022692"/>
    </source>
</evidence>
<evidence type="ECO:0000256" key="1">
    <source>
        <dbReference type="ARBA" id="ARBA00004141"/>
    </source>
</evidence>
<dbReference type="EMBL" id="CP016808">
    <property type="protein sequence ID" value="ANY66600.1"/>
    <property type="molecule type" value="Genomic_DNA"/>
</dbReference>
<sequence>MQQFNQPDQSSTGLDPKVAALLCYVLGFISGIIFLVLEKNSRYVKFHAMQSIITFAGLGVVSLVINIIPIIGTLISALISILTFVLWIVLMLQAYQGKQFKLPYVGDIAEKQAAQFK</sequence>
<accession>A0A1B2DFV9</accession>